<dbReference type="Gene3D" id="1.20.1250.20">
    <property type="entry name" value="MFS general substrate transporter like domains"/>
    <property type="match status" value="1"/>
</dbReference>
<dbReference type="PROSITE" id="PS50850">
    <property type="entry name" value="MFS"/>
    <property type="match status" value="1"/>
</dbReference>
<dbReference type="SUPFAM" id="SSF103473">
    <property type="entry name" value="MFS general substrate transporter"/>
    <property type="match status" value="1"/>
</dbReference>
<keyword evidence="6 7" id="KW-0472">Membrane</keyword>
<comment type="caution">
    <text evidence="9">The sequence shown here is derived from an EMBL/GenBank/DDBJ whole genome shotgun (WGS) entry which is preliminary data.</text>
</comment>
<evidence type="ECO:0000313" key="9">
    <source>
        <dbReference type="EMBL" id="KXP00776.1"/>
    </source>
</evidence>
<reference evidence="9 10" key="1">
    <citation type="submission" date="2016-02" db="EMBL/GenBank/DDBJ databases">
        <authorList>
            <person name="Teng J.L."/>
            <person name="Tang Y."/>
            <person name="Huang Y."/>
            <person name="Guo F."/>
            <person name="Wei W."/>
            <person name="Chen J.H."/>
            <person name="Wong S.Y."/>
            <person name="Lau S.K."/>
            <person name="Woo P.C."/>
        </authorList>
    </citation>
    <scope>NUCLEOTIDE SEQUENCE [LARGE SCALE GENOMIC DNA]</scope>
    <source>
        <strain evidence="9 10">JCM 13375</strain>
    </source>
</reference>
<sequence>MSTVVRIRALPGTVQLLLASYFLFNVGFYLVVPFLAGHLESLGMAGATIGLVLGLRTLSQQGMFFVGGALSDRFGARRMILSGIAMRVVGFVVLAFAGSVATVVVGTLLSGFAAALFAPAVESTNAIWGRRLEDEGVLPRAELFGLEQMSSRAGNVVGPAVGAALIWAPFSAVTVISALLFVVMWVGFWRLLPHDAAPGDAGAKVAVAWRTVTRNGRFMLLAVFGSLQLGAYGLVYVSLPVELLRTDAEGWLGWIFAGAAVLVIAGQPAAVAMGRRLGRRRAVGLGLGTMGMSFLLPVATAGHPDGGHLVAVIAWVVVLHLGQMLLVPPLRDAAGVLAGERYLGAHYGMLATLGGVTSLLVSLGAGWGYDRVADGAPAWLGWAIMAAVVIVAALGLRAVTPQAE</sequence>
<name>A0A137ZRI3_9ACTN</name>
<evidence type="ECO:0000256" key="3">
    <source>
        <dbReference type="ARBA" id="ARBA00022475"/>
    </source>
</evidence>
<keyword evidence="5 7" id="KW-1133">Transmembrane helix</keyword>
<dbReference type="PANTHER" id="PTHR23517:SF2">
    <property type="entry name" value="MULTIDRUG RESISTANCE PROTEIN MDTH"/>
    <property type="match status" value="1"/>
</dbReference>
<organism evidence="9 10">
    <name type="scientific">Tsukamurella pseudospumae</name>
    <dbReference type="NCBI Taxonomy" id="239498"/>
    <lineage>
        <taxon>Bacteria</taxon>
        <taxon>Bacillati</taxon>
        <taxon>Actinomycetota</taxon>
        <taxon>Actinomycetes</taxon>
        <taxon>Mycobacteriales</taxon>
        <taxon>Tsukamurellaceae</taxon>
        <taxon>Tsukamurella</taxon>
    </lineage>
</organism>
<feature type="transmembrane region" description="Helical" evidence="7">
    <location>
        <begin position="88"/>
        <end position="118"/>
    </location>
</feature>
<evidence type="ECO:0000256" key="4">
    <source>
        <dbReference type="ARBA" id="ARBA00022692"/>
    </source>
</evidence>
<keyword evidence="10" id="KW-1185">Reference proteome</keyword>
<evidence type="ECO:0000259" key="8">
    <source>
        <dbReference type="PROSITE" id="PS50850"/>
    </source>
</evidence>
<dbReference type="RefSeq" id="WP_068743973.1">
    <property type="nucleotide sequence ID" value="NZ_LSRE01000003.1"/>
</dbReference>
<feature type="transmembrane region" description="Helical" evidence="7">
    <location>
        <begin position="164"/>
        <end position="188"/>
    </location>
</feature>
<proteinExistence type="predicted"/>
<dbReference type="InterPro" id="IPR020846">
    <property type="entry name" value="MFS_dom"/>
</dbReference>
<comment type="subcellular location">
    <subcellularLocation>
        <location evidence="1">Cell membrane</location>
        <topology evidence="1">Multi-pass membrane protein</topology>
    </subcellularLocation>
</comment>
<evidence type="ECO:0000256" key="1">
    <source>
        <dbReference type="ARBA" id="ARBA00004651"/>
    </source>
</evidence>
<evidence type="ECO:0000256" key="6">
    <source>
        <dbReference type="ARBA" id="ARBA00023136"/>
    </source>
</evidence>
<evidence type="ECO:0000313" key="10">
    <source>
        <dbReference type="Proteomes" id="UP000070409"/>
    </source>
</evidence>
<evidence type="ECO:0000256" key="5">
    <source>
        <dbReference type="ARBA" id="ARBA00022989"/>
    </source>
</evidence>
<evidence type="ECO:0000256" key="7">
    <source>
        <dbReference type="SAM" id="Phobius"/>
    </source>
</evidence>
<feature type="transmembrane region" description="Helical" evidence="7">
    <location>
        <begin position="379"/>
        <end position="399"/>
    </location>
</feature>
<evidence type="ECO:0000256" key="2">
    <source>
        <dbReference type="ARBA" id="ARBA00022448"/>
    </source>
</evidence>
<feature type="transmembrane region" description="Helical" evidence="7">
    <location>
        <begin position="347"/>
        <end position="367"/>
    </location>
</feature>
<feature type="domain" description="Major facilitator superfamily (MFS) profile" evidence="8">
    <location>
        <begin position="13"/>
        <end position="404"/>
    </location>
</feature>
<dbReference type="EMBL" id="LSRE01000003">
    <property type="protein sequence ID" value="KXP00776.1"/>
    <property type="molecule type" value="Genomic_DNA"/>
</dbReference>
<protein>
    <recommendedName>
        <fullName evidence="8">Major facilitator superfamily (MFS) profile domain-containing protein</fullName>
    </recommendedName>
</protein>
<feature type="transmembrane region" description="Helical" evidence="7">
    <location>
        <begin position="218"/>
        <end position="239"/>
    </location>
</feature>
<feature type="transmembrane region" description="Helical" evidence="7">
    <location>
        <begin position="308"/>
        <end position="327"/>
    </location>
</feature>
<dbReference type="InterPro" id="IPR050171">
    <property type="entry name" value="MFS_Transporters"/>
</dbReference>
<dbReference type="InterPro" id="IPR011701">
    <property type="entry name" value="MFS"/>
</dbReference>
<accession>A0A137ZRI3</accession>
<dbReference type="PANTHER" id="PTHR23517">
    <property type="entry name" value="RESISTANCE PROTEIN MDTM, PUTATIVE-RELATED-RELATED"/>
    <property type="match status" value="1"/>
</dbReference>
<gene>
    <name evidence="9" type="ORF">AXK61_14380</name>
</gene>
<keyword evidence="3" id="KW-1003">Cell membrane</keyword>
<feature type="transmembrane region" description="Helical" evidence="7">
    <location>
        <begin position="12"/>
        <end position="36"/>
    </location>
</feature>
<dbReference type="Pfam" id="PF07690">
    <property type="entry name" value="MFS_1"/>
    <property type="match status" value="1"/>
</dbReference>
<dbReference type="InterPro" id="IPR036259">
    <property type="entry name" value="MFS_trans_sf"/>
</dbReference>
<feature type="transmembrane region" description="Helical" evidence="7">
    <location>
        <begin position="42"/>
        <end position="67"/>
    </location>
</feature>
<feature type="transmembrane region" description="Helical" evidence="7">
    <location>
        <begin position="251"/>
        <end position="270"/>
    </location>
</feature>
<dbReference type="Proteomes" id="UP000070409">
    <property type="component" value="Unassembled WGS sequence"/>
</dbReference>
<feature type="transmembrane region" description="Helical" evidence="7">
    <location>
        <begin position="282"/>
        <end position="302"/>
    </location>
</feature>
<keyword evidence="2" id="KW-0813">Transport</keyword>
<keyword evidence="4 7" id="KW-0812">Transmembrane</keyword>